<dbReference type="GO" id="GO:1990904">
    <property type="term" value="C:ribonucleoprotein complex"/>
    <property type="evidence" value="ECO:0007669"/>
    <property type="project" value="UniProtKB-KW"/>
</dbReference>
<dbReference type="RefSeq" id="XP_001609122.1">
    <property type="nucleotide sequence ID" value="XM_001609072.1"/>
</dbReference>
<protein>
    <recommendedName>
        <fullName evidence="6">Large ribosomal subunit protein uL3c</fullName>
    </recommendedName>
</protein>
<evidence type="ECO:0000256" key="5">
    <source>
        <dbReference type="ARBA" id="ARBA00023274"/>
    </source>
</evidence>
<gene>
    <name evidence="9" type="ORF">BBOV_I004730</name>
</gene>
<dbReference type="KEGG" id="bbo:BBOV_I004730"/>
<sequence>MHKYVHITVAILVAAIGHAPCAAIIRSNKWSTPRQQDIPSFRKNETPIEQAFIKCVARSKPEGSSDVKTYAEKNQLPDDFNLTRKDRVVLTRDPTAPRPYLWNVRWPETERKIELRAIKYKVGQIWSPDGHVETVTALKVLPCTICEFMDFGYALVAYGKPSWEKRWNLRSELGKLIKNCNNFAYMKPVKLQPPQDYVLGQILDVSAFAGCTHVKVTGITKGKGFAGVIKRHGFARGPMSHGSKHHRKPGSIGASTTPGCVKPGKRMPGRMGNKRCTFRKLRVLGINPETSLMYVKALVAGANGSYVSVTSDMQTITPENILQ</sequence>
<dbReference type="GO" id="GO:0019843">
    <property type="term" value="F:rRNA binding"/>
    <property type="evidence" value="ECO:0007669"/>
    <property type="project" value="UniProtKB-KW"/>
</dbReference>
<keyword evidence="10" id="KW-1185">Reference proteome</keyword>
<dbReference type="GO" id="GO:0006412">
    <property type="term" value="P:translation"/>
    <property type="evidence" value="ECO:0007669"/>
    <property type="project" value="InterPro"/>
</dbReference>
<dbReference type="GO" id="GO:0005840">
    <property type="term" value="C:ribosome"/>
    <property type="evidence" value="ECO:0007669"/>
    <property type="project" value="UniProtKB-KW"/>
</dbReference>
<dbReference type="InterPro" id="IPR000597">
    <property type="entry name" value="Ribosomal_uL3"/>
</dbReference>
<comment type="caution">
    <text evidence="9">The sequence shown here is derived from an EMBL/GenBank/DDBJ whole genome shotgun (WGS) entry which is preliminary data.</text>
</comment>
<feature type="region of interest" description="Disordered" evidence="7">
    <location>
        <begin position="237"/>
        <end position="272"/>
    </location>
</feature>
<dbReference type="Proteomes" id="UP000002173">
    <property type="component" value="Unassembled WGS sequence"/>
</dbReference>
<proteinExistence type="inferred from homology"/>
<evidence type="ECO:0000256" key="2">
    <source>
        <dbReference type="ARBA" id="ARBA00022730"/>
    </source>
</evidence>
<dbReference type="Gene3D" id="2.40.30.10">
    <property type="entry name" value="Translation factors"/>
    <property type="match status" value="1"/>
</dbReference>
<evidence type="ECO:0000256" key="1">
    <source>
        <dbReference type="ARBA" id="ARBA00006540"/>
    </source>
</evidence>
<dbReference type="OMA" id="CTICEFM"/>
<dbReference type="PANTHER" id="PTHR11229">
    <property type="entry name" value="50S RIBOSOMAL PROTEIN L3"/>
    <property type="match status" value="1"/>
</dbReference>
<dbReference type="NCBIfam" id="TIGR03625">
    <property type="entry name" value="L3_bact"/>
    <property type="match status" value="1"/>
</dbReference>
<evidence type="ECO:0000313" key="10">
    <source>
        <dbReference type="Proteomes" id="UP000002173"/>
    </source>
</evidence>
<dbReference type="FunCoup" id="A7AWX6">
    <property type="interactions" value="38"/>
</dbReference>
<reference evidence="10" key="3">
    <citation type="journal article" date="2021" name="Int. J. Parasitol.">
        <title>Comparative analysis of gene expression between Babesia bovis blood stages and kinetes allowed by improved genome annotation.</title>
        <authorList>
            <person name="Ueti M.W."/>
            <person name="Johnson W.C."/>
            <person name="Kappmeyer L.S."/>
            <person name="Herndon D.R."/>
            <person name="Mousel M.R."/>
            <person name="Reif K.E."/>
            <person name="Taus N.S."/>
            <person name="Ifeonu O.O."/>
            <person name="Silva J.C."/>
            <person name="Suarez C.E."/>
            <person name="Brayton K.A."/>
        </authorList>
    </citation>
    <scope>NUCLEOTIDE SEQUENCE [LARGE SCALE GENOMIC DNA]</scope>
</reference>
<evidence type="ECO:0000256" key="3">
    <source>
        <dbReference type="ARBA" id="ARBA00022884"/>
    </source>
</evidence>
<dbReference type="InParanoid" id="A7AWX6"/>
<dbReference type="GeneID" id="5477338"/>
<feature type="chain" id="PRO_5002704454" description="Large ribosomal subunit protein uL3c" evidence="8">
    <location>
        <begin position="24"/>
        <end position="323"/>
    </location>
</feature>
<dbReference type="SUPFAM" id="SSF50447">
    <property type="entry name" value="Translation proteins"/>
    <property type="match status" value="1"/>
</dbReference>
<comment type="similarity">
    <text evidence="1">Belongs to the universal ribosomal protein uL3 family.</text>
</comment>
<dbReference type="STRING" id="5865.A7AWX6"/>
<accession>A7AWX6</accession>
<dbReference type="PANTHER" id="PTHR11229:SF16">
    <property type="entry name" value="LARGE RIBOSOMAL SUBUNIT PROTEIN UL3C"/>
    <property type="match status" value="1"/>
</dbReference>
<keyword evidence="3" id="KW-0694">RNA-binding</keyword>
<dbReference type="FunFam" id="2.40.30.10:FF:000004">
    <property type="entry name" value="50S ribosomal protein L3"/>
    <property type="match status" value="1"/>
</dbReference>
<keyword evidence="2" id="KW-0699">rRNA-binding</keyword>
<evidence type="ECO:0000256" key="4">
    <source>
        <dbReference type="ARBA" id="ARBA00022980"/>
    </source>
</evidence>
<evidence type="ECO:0000256" key="6">
    <source>
        <dbReference type="ARBA" id="ARBA00035213"/>
    </source>
</evidence>
<reference evidence="9 10" key="1">
    <citation type="journal article" date="2007" name="PLoS Pathog.">
        <title>Genome sequence of Babesia bovis and comparative analysis of apicomplexan hemoprotozoa.</title>
        <authorList>
            <person name="Brayton K.A."/>
            <person name="Lau A.O.T."/>
            <person name="Herndon D.R."/>
            <person name="Hannick L."/>
            <person name="Kappmeyer L.S."/>
            <person name="Berens S.J."/>
            <person name="Bidwell S.L."/>
            <person name="Brown W.C."/>
            <person name="Crabtree J."/>
            <person name="Fadrosh D."/>
            <person name="Feldblum T."/>
            <person name="Forberger H.A."/>
            <person name="Haas B.J."/>
            <person name="Howell J.M."/>
            <person name="Khouri H."/>
            <person name="Koo H."/>
            <person name="Mann D.J."/>
            <person name="Norimine J."/>
            <person name="Paulsen I.T."/>
            <person name="Radune D."/>
            <person name="Ren Q."/>
            <person name="Smith R.K. Jr."/>
            <person name="Suarez C.E."/>
            <person name="White O."/>
            <person name="Wortman J.R."/>
            <person name="Knowles D.P. Jr."/>
            <person name="McElwain T.F."/>
            <person name="Nene V.M."/>
        </authorList>
    </citation>
    <scope>NUCLEOTIDE SEQUENCE [LARGE SCALE GENOMIC DNA]</scope>
    <source>
        <strain evidence="9">T2Bo</strain>
    </source>
</reference>
<organism evidence="9 10">
    <name type="scientific">Babesia bovis</name>
    <dbReference type="NCBI Taxonomy" id="5865"/>
    <lineage>
        <taxon>Eukaryota</taxon>
        <taxon>Sar</taxon>
        <taxon>Alveolata</taxon>
        <taxon>Apicomplexa</taxon>
        <taxon>Aconoidasida</taxon>
        <taxon>Piroplasmida</taxon>
        <taxon>Babesiidae</taxon>
        <taxon>Babesia</taxon>
    </lineage>
</organism>
<feature type="compositionally biased region" description="Basic residues" evidence="7">
    <location>
        <begin position="263"/>
        <end position="272"/>
    </location>
</feature>
<dbReference type="eggNOG" id="KOG3141">
    <property type="taxonomic scope" value="Eukaryota"/>
</dbReference>
<dbReference type="InterPro" id="IPR019927">
    <property type="entry name" value="Ribosomal_uL3_bac/org-type"/>
</dbReference>
<keyword evidence="8" id="KW-0732">Signal</keyword>
<dbReference type="Pfam" id="PF00297">
    <property type="entry name" value="Ribosomal_L3"/>
    <property type="match status" value="1"/>
</dbReference>
<evidence type="ECO:0000256" key="7">
    <source>
        <dbReference type="SAM" id="MobiDB-lite"/>
    </source>
</evidence>
<keyword evidence="4 9" id="KW-0689">Ribosomal protein</keyword>
<dbReference type="InterPro" id="IPR009000">
    <property type="entry name" value="Transl_B-barrel_sf"/>
</dbReference>
<keyword evidence="5" id="KW-0687">Ribonucleoprotein</keyword>
<evidence type="ECO:0000313" key="9">
    <source>
        <dbReference type="EMBL" id="EDO05554.1"/>
    </source>
</evidence>
<dbReference type="GO" id="GO:0003735">
    <property type="term" value="F:structural constituent of ribosome"/>
    <property type="evidence" value="ECO:0007669"/>
    <property type="project" value="InterPro"/>
</dbReference>
<dbReference type="EMBL" id="AAXT01000005">
    <property type="protein sequence ID" value="EDO05554.1"/>
    <property type="molecule type" value="Genomic_DNA"/>
</dbReference>
<dbReference type="VEuPathDB" id="PiroplasmaDB:BBOV_I004730"/>
<name>A7AWX6_BABBO</name>
<dbReference type="AlphaFoldDB" id="A7AWX6"/>
<feature type="signal peptide" evidence="8">
    <location>
        <begin position="1"/>
        <end position="23"/>
    </location>
</feature>
<reference evidence="10" key="2">
    <citation type="journal article" date="2020" name="Data Brief">
        <title>Transcriptome dataset of Babesia bovis life stages within vertebrate and invertebrate hosts.</title>
        <authorList>
            <person name="Ueti M.W."/>
            <person name="Johnson W.C."/>
            <person name="Kappmeyer L.S."/>
            <person name="Herndon D.R."/>
            <person name="Mousel M.R."/>
            <person name="Reif K.E."/>
            <person name="Taus N.S."/>
            <person name="Ifeonu O.O."/>
            <person name="Silva J.C."/>
            <person name="Suarez C.E."/>
            <person name="Brayton K.A."/>
        </authorList>
    </citation>
    <scope>NUCLEOTIDE SEQUENCE [LARGE SCALE GENOMIC DNA]</scope>
</reference>
<evidence type="ECO:0000256" key="8">
    <source>
        <dbReference type="SAM" id="SignalP"/>
    </source>
</evidence>